<dbReference type="EMBL" id="UYYB01123469">
    <property type="protein sequence ID" value="VDM83495.1"/>
    <property type="molecule type" value="Genomic_DNA"/>
</dbReference>
<dbReference type="AlphaFoldDB" id="A0A3P7LLP8"/>
<proteinExistence type="predicted"/>
<organism evidence="1 2">
    <name type="scientific">Strongylus vulgaris</name>
    <name type="common">Blood worm</name>
    <dbReference type="NCBI Taxonomy" id="40348"/>
    <lineage>
        <taxon>Eukaryota</taxon>
        <taxon>Metazoa</taxon>
        <taxon>Ecdysozoa</taxon>
        <taxon>Nematoda</taxon>
        <taxon>Chromadorea</taxon>
        <taxon>Rhabditida</taxon>
        <taxon>Rhabditina</taxon>
        <taxon>Rhabditomorpha</taxon>
        <taxon>Strongyloidea</taxon>
        <taxon>Strongylidae</taxon>
        <taxon>Strongylus</taxon>
    </lineage>
</organism>
<protein>
    <submittedName>
        <fullName evidence="1">Uncharacterized protein</fullName>
    </submittedName>
</protein>
<reference evidence="1 2" key="1">
    <citation type="submission" date="2018-11" db="EMBL/GenBank/DDBJ databases">
        <authorList>
            <consortium name="Pathogen Informatics"/>
        </authorList>
    </citation>
    <scope>NUCLEOTIDE SEQUENCE [LARGE SCALE GENOMIC DNA]</scope>
</reference>
<sequence>MCVFSHSITRNEACDIKANVPASCLFIRFCNG</sequence>
<keyword evidence="2" id="KW-1185">Reference proteome</keyword>
<evidence type="ECO:0000313" key="1">
    <source>
        <dbReference type="EMBL" id="VDM83495.1"/>
    </source>
</evidence>
<dbReference type="Proteomes" id="UP000270094">
    <property type="component" value="Unassembled WGS sequence"/>
</dbReference>
<name>A0A3P7LLP8_STRVU</name>
<evidence type="ECO:0000313" key="2">
    <source>
        <dbReference type="Proteomes" id="UP000270094"/>
    </source>
</evidence>
<gene>
    <name evidence="1" type="ORF">SVUK_LOCUS18493</name>
</gene>
<accession>A0A3P7LLP8</accession>